<name>A0A8H4EIB4_GIGMA</name>
<evidence type="ECO:0000313" key="2">
    <source>
        <dbReference type="EMBL" id="KAF0488521.1"/>
    </source>
</evidence>
<dbReference type="OrthoDB" id="2484043at2759"/>
<sequence length="96" mass="11140">MSKSKKSRHFANRRHYQKHREKILEKRRASRSELQARLEYLENALSQTRSLPPISELCKSNLPPISNLLKPELPPVNDIFNPNPLNAKENTSALRP</sequence>
<evidence type="ECO:0000256" key="1">
    <source>
        <dbReference type="SAM" id="MobiDB-lite"/>
    </source>
</evidence>
<evidence type="ECO:0000313" key="3">
    <source>
        <dbReference type="Proteomes" id="UP000439903"/>
    </source>
</evidence>
<comment type="caution">
    <text evidence="2">The sequence shown here is derived from an EMBL/GenBank/DDBJ whole genome shotgun (WGS) entry which is preliminary data.</text>
</comment>
<protein>
    <submittedName>
        <fullName evidence="2">Uncharacterized protein</fullName>
    </submittedName>
</protein>
<keyword evidence="3" id="KW-1185">Reference proteome</keyword>
<organism evidence="2 3">
    <name type="scientific">Gigaspora margarita</name>
    <dbReference type="NCBI Taxonomy" id="4874"/>
    <lineage>
        <taxon>Eukaryota</taxon>
        <taxon>Fungi</taxon>
        <taxon>Fungi incertae sedis</taxon>
        <taxon>Mucoromycota</taxon>
        <taxon>Glomeromycotina</taxon>
        <taxon>Glomeromycetes</taxon>
        <taxon>Diversisporales</taxon>
        <taxon>Gigasporaceae</taxon>
        <taxon>Gigaspora</taxon>
    </lineage>
</organism>
<dbReference type="Proteomes" id="UP000439903">
    <property type="component" value="Unassembled WGS sequence"/>
</dbReference>
<accession>A0A8H4EIB4</accession>
<dbReference type="EMBL" id="WTPW01000683">
    <property type="protein sequence ID" value="KAF0488521.1"/>
    <property type="molecule type" value="Genomic_DNA"/>
</dbReference>
<reference evidence="2 3" key="1">
    <citation type="journal article" date="2019" name="Environ. Microbiol.">
        <title>At the nexus of three kingdoms: the genome of the mycorrhizal fungus Gigaspora margarita provides insights into plant, endobacterial and fungal interactions.</title>
        <authorList>
            <person name="Venice F."/>
            <person name="Ghignone S."/>
            <person name="Salvioli di Fossalunga A."/>
            <person name="Amselem J."/>
            <person name="Novero M."/>
            <person name="Xianan X."/>
            <person name="Sedzielewska Toro K."/>
            <person name="Morin E."/>
            <person name="Lipzen A."/>
            <person name="Grigoriev I.V."/>
            <person name="Henrissat B."/>
            <person name="Martin F.M."/>
            <person name="Bonfante P."/>
        </authorList>
    </citation>
    <scope>NUCLEOTIDE SEQUENCE [LARGE SCALE GENOMIC DNA]</scope>
    <source>
        <strain evidence="2 3">BEG34</strain>
    </source>
</reference>
<dbReference type="AlphaFoldDB" id="A0A8H4EIB4"/>
<feature type="region of interest" description="Disordered" evidence="1">
    <location>
        <begin position="1"/>
        <end position="29"/>
    </location>
</feature>
<proteinExistence type="predicted"/>
<feature type="compositionally biased region" description="Basic residues" evidence="1">
    <location>
        <begin position="1"/>
        <end position="21"/>
    </location>
</feature>
<gene>
    <name evidence="2" type="ORF">F8M41_022263</name>
</gene>